<dbReference type="GO" id="GO:0006511">
    <property type="term" value="P:ubiquitin-dependent protein catabolic process"/>
    <property type="evidence" value="ECO:0007669"/>
    <property type="project" value="InterPro"/>
</dbReference>
<reference evidence="8" key="2">
    <citation type="submission" date="2018-04" db="EMBL/GenBank/DDBJ databases">
        <title>Leveraging single-cell genomics to expand the Fungal Tree of Life.</title>
        <authorList>
            <consortium name="DOE Joint Genome Institute"/>
            <person name="Ahrendt S.R."/>
            <person name="Quandt C.A."/>
            <person name="Ciobanu D."/>
            <person name="Clum A."/>
            <person name="Salamov A."/>
            <person name="Andreopoulos B."/>
            <person name="Cheng J.-F."/>
            <person name="Woyke T."/>
            <person name="Pelin A."/>
            <person name="Henrissat B."/>
            <person name="Benny G.L."/>
            <person name="Smith M.E."/>
            <person name="James T.Y."/>
            <person name="Grigoriev I.V."/>
        </authorList>
    </citation>
    <scope>NUCLEOTIDE SEQUENCE</scope>
    <source>
        <strain evidence="8">ATCC 52028</strain>
    </source>
</reference>
<dbReference type="OrthoDB" id="431557at2759"/>
<comment type="similarity">
    <text evidence="4 5">Belongs to the peptidase T1A family.</text>
</comment>
<keyword evidence="2 4" id="KW-0647">Proteasome</keyword>
<dbReference type="InterPro" id="IPR001353">
    <property type="entry name" value="Proteasome_sua/b"/>
</dbReference>
<protein>
    <recommendedName>
        <fullName evidence="5">Proteasome subunit alpha type</fullName>
    </recommendedName>
</protein>
<evidence type="ECO:0000313" key="7">
    <source>
        <dbReference type="EMBL" id="RKO97937.1"/>
    </source>
</evidence>
<feature type="domain" description="Proteasome alpha-type subunits" evidence="6">
    <location>
        <begin position="5"/>
        <end position="27"/>
    </location>
</feature>
<dbReference type="GO" id="GO:0016787">
    <property type="term" value="F:hydrolase activity"/>
    <property type="evidence" value="ECO:0007669"/>
    <property type="project" value="UniProtKB-KW"/>
</dbReference>
<evidence type="ECO:0000313" key="8">
    <source>
        <dbReference type="EMBL" id="RKP01606.1"/>
    </source>
</evidence>
<evidence type="ECO:0000256" key="5">
    <source>
        <dbReference type="RuleBase" id="RU000551"/>
    </source>
</evidence>
<dbReference type="Proteomes" id="UP000268535">
    <property type="component" value="Unassembled WGS sequence"/>
</dbReference>
<evidence type="ECO:0000256" key="1">
    <source>
        <dbReference type="ARBA" id="ARBA00002000"/>
    </source>
</evidence>
<dbReference type="SUPFAM" id="SSF56235">
    <property type="entry name" value="N-terminal nucleophile aminohydrolases (Ntn hydrolases)"/>
    <property type="match status" value="1"/>
</dbReference>
<reference evidence="9 10" key="1">
    <citation type="journal article" date="2018" name="Nat. Microbiol.">
        <title>Leveraging single-cell genomics to expand the fungal tree of life.</title>
        <authorList>
            <person name="Ahrendt S.R."/>
            <person name="Quandt C.A."/>
            <person name="Ciobanu D."/>
            <person name="Clum A."/>
            <person name="Salamov A."/>
            <person name="Andreopoulos B."/>
            <person name="Cheng J.F."/>
            <person name="Woyke T."/>
            <person name="Pelin A."/>
            <person name="Henrissat B."/>
            <person name="Reynolds N.K."/>
            <person name="Benny G.L."/>
            <person name="Smith M.E."/>
            <person name="James T.Y."/>
            <person name="Grigoriev I.V."/>
        </authorList>
    </citation>
    <scope>NUCLEOTIDE SEQUENCE [LARGE SCALE GENOMIC DNA]</scope>
    <source>
        <strain evidence="9 10">ATCC 52028</strain>
    </source>
</reference>
<keyword evidence="3 5" id="KW-0539">Nucleus</keyword>
<evidence type="ECO:0000256" key="4">
    <source>
        <dbReference type="PROSITE-ProRule" id="PRU00808"/>
    </source>
</evidence>
<evidence type="ECO:0000256" key="3">
    <source>
        <dbReference type="ARBA" id="ARBA00023242"/>
    </source>
</evidence>
<dbReference type="GO" id="GO:0005634">
    <property type="term" value="C:nucleus"/>
    <property type="evidence" value="ECO:0007669"/>
    <property type="project" value="UniProtKB-SubCell"/>
</dbReference>
<dbReference type="Pfam" id="PF00227">
    <property type="entry name" value="Proteasome"/>
    <property type="match status" value="1"/>
</dbReference>
<comment type="subcellular location">
    <subcellularLocation>
        <location evidence="5">Cytoplasm</location>
    </subcellularLocation>
    <subcellularLocation>
        <location evidence="5">Nucleus</location>
    </subcellularLocation>
</comment>
<dbReference type="Proteomes" id="UP000274922">
    <property type="component" value="Unassembled WGS sequence"/>
</dbReference>
<dbReference type="AlphaFoldDB" id="A0A4P9X8K2"/>
<keyword evidence="10" id="KW-1185">Reference proteome</keyword>
<keyword evidence="5" id="KW-0963">Cytoplasm</keyword>
<dbReference type="EMBL" id="ML009140">
    <property type="protein sequence ID" value="RKO97937.1"/>
    <property type="molecule type" value="Genomic_DNA"/>
</dbReference>
<evidence type="ECO:0000259" key="6">
    <source>
        <dbReference type="PROSITE" id="PS00388"/>
    </source>
</evidence>
<dbReference type="PANTHER" id="PTHR11599">
    <property type="entry name" value="PROTEASOME SUBUNIT ALPHA/BETA"/>
    <property type="match status" value="1"/>
</dbReference>
<dbReference type="STRING" id="1555241.A0A4P9X8K2"/>
<dbReference type="PROSITE" id="PS00388">
    <property type="entry name" value="PROTEASOME_ALPHA_1"/>
    <property type="match status" value="1"/>
</dbReference>
<gene>
    <name evidence="7" type="ORF">CAUPRSCDRAFT_5731</name>
    <name evidence="8" type="ORF">CXG81DRAFT_11757</name>
</gene>
<accession>A0A4P9X8K2</accession>
<comment type="function">
    <text evidence="1">The proteasome is a multicatalytic proteinase complex which is characterized by its ability to cleave peptides with Arg, Phe, Tyr, Leu, and Glu adjacent to the leaving group at neutral or slightly basic pH. The proteasome has an ATP-dependent proteolytic activity.</text>
</comment>
<dbReference type="GO" id="GO:0005737">
    <property type="term" value="C:cytoplasm"/>
    <property type="evidence" value="ECO:0007669"/>
    <property type="project" value="UniProtKB-SubCell"/>
</dbReference>
<evidence type="ECO:0000313" key="10">
    <source>
        <dbReference type="Proteomes" id="UP000274922"/>
    </source>
</evidence>
<dbReference type="InterPro" id="IPR029055">
    <property type="entry name" value="Ntn_hydrolases_N"/>
</dbReference>
<keyword evidence="7" id="KW-0378">Hydrolase</keyword>
<proteinExistence type="inferred from homology"/>
<dbReference type="InterPro" id="IPR023332">
    <property type="entry name" value="Proteasome_alpha-type"/>
</dbReference>
<organism evidence="8 10">
    <name type="scientific">Caulochytrium protostelioides</name>
    <dbReference type="NCBI Taxonomy" id="1555241"/>
    <lineage>
        <taxon>Eukaryota</taxon>
        <taxon>Fungi</taxon>
        <taxon>Fungi incertae sedis</taxon>
        <taxon>Chytridiomycota</taxon>
        <taxon>Chytridiomycota incertae sedis</taxon>
        <taxon>Chytridiomycetes</taxon>
        <taxon>Caulochytriales</taxon>
        <taxon>Caulochytriaceae</taxon>
        <taxon>Caulochytrium</taxon>
    </lineage>
</organism>
<evidence type="ECO:0000313" key="9">
    <source>
        <dbReference type="Proteomes" id="UP000268535"/>
    </source>
</evidence>
<dbReference type="PROSITE" id="PS51475">
    <property type="entry name" value="PROTEASOME_ALPHA_2"/>
    <property type="match status" value="1"/>
</dbReference>
<dbReference type="InterPro" id="IPR050115">
    <property type="entry name" value="Proteasome_alpha"/>
</dbReference>
<evidence type="ECO:0000256" key="2">
    <source>
        <dbReference type="ARBA" id="ARBA00022942"/>
    </source>
</evidence>
<dbReference type="GO" id="GO:0019773">
    <property type="term" value="C:proteasome core complex, alpha-subunit complex"/>
    <property type="evidence" value="ECO:0007669"/>
    <property type="project" value="UniProtKB-UniRule"/>
</dbReference>
<dbReference type="SMART" id="SM00948">
    <property type="entry name" value="Proteasome_A_N"/>
    <property type="match status" value="1"/>
</dbReference>
<dbReference type="EMBL" id="ML014166">
    <property type="protein sequence ID" value="RKP01606.1"/>
    <property type="molecule type" value="Genomic_DNA"/>
</dbReference>
<dbReference type="InterPro" id="IPR000426">
    <property type="entry name" value="Proteasome_asu_N"/>
</dbReference>
<dbReference type="Pfam" id="PF10584">
    <property type="entry name" value="Proteasome_A_N"/>
    <property type="match status" value="1"/>
</dbReference>
<dbReference type="Gene3D" id="3.60.20.10">
    <property type="entry name" value="Glutamine Phosphoribosylpyrophosphate, subunit 1, domain 1"/>
    <property type="match status" value="1"/>
</dbReference>
<name>A0A4P9X8K2_9FUNG</name>
<sequence>MSRRYDSRTTIFSPEGRLYQVEYAMEAINHAGAAIGIVTPEGVVLATEKKVTSKLLDQTNSQEKIYRVDERVAVAVAGFTADANTLVTTLQSLAQQHYLDYGENVPVEVLVSTLASHKQAYTQYGGLRPFGVSILYAGWDESRGFQLYLTDPSGNYGGWQATAIGGNASNAKALLKTDYRPDMTLAEAISLVIKIVGKTADNSAMSADRLEFATVTRSKRTGDVVFRAYTAPEVNALLKKEGVLSELAEDEDPAGL</sequence>
<dbReference type="NCBIfam" id="NF003075">
    <property type="entry name" value="PRK03996.1"/>
    <property type="match status" value="1"/>
</dbReference>
<comment type="subunit">
    <text evidence="5">The 26S proteasome consists of a 20S proteasome core and two 19S regulatory subunits.</text>
</comment>
<dbReference type="FunFam" id="3.60.20.10:FF:000031">
    <property type="entry name" value="Proteasome subunit alpha type"/>
    <property type="match status" value="1"/>
</dbReference>
<reference evidence="7" key="3">
    <citation type="submission" date="2018-08" db="EMBL/GenBank/DDBJ databases">
        <title>Leveraging single-cell genomics to expand the Fungal Tree of Life.</title>
        <authorList>
            <consortium name="DOE Joint Genome Institute"/>
            <person name="Ahrendt S.R."/>
            <person name="Quandt C.A."/>
            <person name="Ciobanu D."/>
            <person name="Clum A."/>
            <person name="Salamov A."/>
            <person name="Andreopoulos B."/>
            <person name="Cheng J.-F."/>
            <person name="Woyke T."/>
            <person name="Pelin A."/>
            <person name="Henrissat B."/>
            <person name="Reynolds N."/>
            <person name="Benny G.L."/>
            <person name="Smith M.E."/>
            <person name="James T.Y."/>
            <person name="Grigoriev I.V."/>
        </authorList>
    </citation>
    <scope>NUCLEOTIDE SEQUENCE</scope>
    <source>
        <strain evidence="7">ATCC 52028</strain>
    </source>
</reference>